<dbReference type="HOGENOM" id="CLU_2830817_0_0_1"/>
<keyword evidence="2" id="KW-1185">Reference proteome</keyword>
<gene>
    <name evidence="1" type="ORF">COCMIDRAFT_37917</name>
</gene>
<dbReference type="EMBL" id="KI964009">
    <property type="protein sequence ID" value="EUC44186.1"/>
    <property type="molecule type" value="Genomic_DNA"/>
</dbReference>
<dbReference type="KEGG" id="bor:COCMIDRAFT_37917"/>
<name>W6ZKU5_COCMI</name>
<reference evidence="1 2" key="1">
    <citation type="journal article" date="2013" name="PLoS Genet.">
        <title>Comparative genome structure, secondary metabolite, and effector coding capacity across Cochliobolus pathogens.</title>
        <authorList>
            <person name="Condon B.J."/>
            <person name="Leng Y."/>
            <person name="Wu D."/>
            <person name="Bushley K.E."/>
            <person name="Ohm R.A."/>
            <person name="Otillar R."/>
            <person name="Martin J."/>
            <person name="Schackwitz W."/>
            <person name="Grimwood J."/>
            <person name="MohdZainudin N."/>
            <person name="Xue C."/>
            <person name="Wang R."/>
            <person name="Manning V.A."/>
            <person name="Dhillon B."/>
            <person name="Tu Z.J."/>
            <person name="Steffenson B.J."/>
            <person name="Salamov A."/>
            <person name="Sun H."/>
            <person name="Lowry S."/>
            <person name="LaButti K."/>
            <person name="Han J."/>
            <person name="Copeland A."/>
            <person name="Lindquist E."/>
            <person name="Barry K."/>
            <person name="Schmutz J."/>
            <person name="Baker S.E."/>
            <person name="Ciuffetti L.M."/>
            <person name="Grigoriev I.V."/>
            <person name="Zhong S."/>
            <person name="Turgeon B.G."/>
        </authorList>
    </citation>
    <scope>NUCLEOTIDE SEQUENCE [LARGE SCALE GENOMIC DNA]</scope>
    <source>
        <strain evidence="1 2">ATCC 44560</strain>
    </source>
</reference>
<evidence type="ECO:0000313" key="1">
    <source>
        <dbReference type="EMBL" id="EUC44186.1"/>
    </source>
</evidence>
<dbReference type="Proteomes" id="UP000054032">
    <property type="component" value="Unassembled WGS sequence"/>
</dbReference>
<protein>
    <submittedName>
        <fullName evidence="1">Uncharacterized protein</fullName>
    </submittedName>
</protein>
<proteinExistence type="predicted"/>
<sequence>MRRRGTLCEKKQQYLDQWQSRIAIFSPRIKKEGRIAVSNGVVVTCEKCASSASSQWRTTNHDATSF</sequence>
<dbReference type="GeneID" id="19123351"/>
<accession>W6ZKU5</accession>
<dbReference type="RefSeq" id="XP_007689268.1">
    <property type="nucleotide sequence ID" value="XM_007691078.1"/>
</dbReference>
<organism evidence="1 2">
    <name type="scientific">Bipolaris oryzae ATCC 44560</name>
    <dbReference type="NCBI Taxonomy" id="930090"/>
    <lineage>
        <taxon>Eukaryota</taxon>
        <taxon>Fungi</taxon>
        <taxon>Dikarya</taxon>
        <taxon>Ascomycota</taxon>
        <taxon>Pezizomycotina</taxon>
        <taxon>Dothideomycetes</taxon>
        <taxon>Pleosporomycetidae</taxon>
        <taxon>Pleosporales</taxon>
        <taxon>Pleosporineae</taxon>
        <taxon>Pleosporaceae</taxon>
        <taxon>Bipolaris</taxon>
    </lineage>
</organism>
<dbReference type="OrthoDB" id="10311029at2759"/>
<evidence type="ECO:0000313" key="2">
    <source>
        <dbReference type="Proteomes" id="UP000054032"/>
    </source>
</evidence>
<dbReference type="AlphaFoldDB" id="W6ZKU5"/>